<dbReference type="PANTHER" id="PTHR34573">
    <property type="entry name" value="VKC DOMAIN-CONTAINING PROTEIN"/>
    <property type="match status" value="1"/>
</dbReference>
<keyword evidence="13" id="KW-1185">Reference proteome</keyword>
<dbReference type="AlphaFoldDB" id="A0AAE1XSN7"/>
<dbReference type="Pfam" id="PF07884">
    <property type="entry name" value="VKOR"/>
    <property type="match status" value="1"/>
</dbReference>
<name>A0AAE1XSN7_9LAMI</name>
<dbReference type="EMBL" id="JACGWO010000010">
    <property type="protein sequence ID" value="KAK4416879.1"/>
    <property type="molecule type" value="Genomic_DNA"/>
</dbReference>
<keyword evidence="7 10" id="KW-0472">Membrane</keyword>
<dbReference type="InterPro" id="IPR038354">
    <property type="entry name" value="VKOR_sf"/>
</dbReference>
<keyword evidence="6" id="KW-0560">Oxidoreductase</keyword>
<evidence type="ECO:0000256" key="5">
    <source>
        <dbReference type="ARBA" id="ARBA00022989"/>
    </source>
</evidence>
<dbReference type="InterPro" id="IPR012932">
    <property type="entry name" value="VKOR"/>
</dbReference>
<comment type="caution">
    <text evidence="12">The sequence shown here is derived from an EMBL/GenBank/DDBJ whole genome shotgun (WGS) entry which is preliminary data.</text>
</comment>
<evidence type="ECO:0000313" key="13">
    <source>
        <dbReference type="Proteomes" id="UP001293254"/>
    </source>
</evidence>
<proteinExistence type="inferred from homology"/>
<evidence type="ECO:0000256" key="6">
    <source>
        <dbReference type="ARBA" id="ARBA00023002"/>
    </source>
</evidence>
<dbReference type="Gene3D" id="1.20.1440.130">
    <property type="entry name" value="VKOR domain"/>
    <property type="match status" value="1"/>
</dbReference>
<comment type="subcellular location">
    <subcellularLocation>
        <location evidence="1">Membrane</location>
        <topology evidence="1">Multi-pass membrane protein</topology>
    </subcellularLocation>
</comment>
<evidence type="ECO:0000256" key="7">
    <source>
        <dbReference type="ARBA" id="ARBA00023136"/>
    </source>
</evidence>
<evidence type="ECO:0000256" key="2">
    <source>
        <dbReference type="ARBA" id="ARBA00006214"/>
    </source>
</evidence>
<reference evidence="12" key="1">
    <citation type="submission" date="2020-06" db="EMBL/GenBank/DDBJ databases">
        <authorList>
            <person name="Li T."/>
            <person name="Hu X."/>
            <person name="Zhang T."/>
            <person name="Song X."/>
            <person name="Zhang H."/>
            <person name="Dai N."/>
            <person name="Sheng W."/>
            <person name="Hou X."/>
            <person name="Wei L."/>
        </authorList>
    </citation>
    <scope>NUCLEOTIDE SEQUENCE</scope>
    <source>
        <strain evidence="12">3651</strain>
        <tissue evidence="12">Leaf</tissue>
    </source>
</reference>
<sequence>MYKYDHQCTTVSQTGFRFSTAGAQLCELMMMATTSSFFTISLSSLPSYGTPFLHRPPRFPVPSHSKKRVWGQRFEVLKVNCVSERSKGSAESESETTSLSPSCLESSSSSTFIEEDERSISAYKWCAALGGIGFAETGYLTYLKLTDTDAFCSMGGGSCTTILNSDYSSILGAPLPLFGMLAYGLVAILGLKLQLGPRKMALYSEKTDGEMILTGITTSMAVASAYFLYILSTEFVEESCLYCLASATLSFSLFFITMKNFGLEKIKKMLGPQICIASLVFIALSSSYNAFPPVSPSLAQTEIPYVETEITKESSPLALSLAKHLRSIGAKLYGAFWCSHCVDQKQMFGREAAKLLDYVECYPDGVREGTQMAKACYDVDLKGFPTWEINGQVVSGEKHFPELARLSGFKLEDTSQ</sequence>
<keyword evidence="9" id="KW-0676">Redox-active center</keyword>
<dbReference type="CDD" id="cd12916">
    <property type="entry name" value="VKOR_1"/>
    <property type="match status" value="1"/>
</dbReference>
<feature type="domain" description="Vitamin K epoxide reductase" evidence="11">
    <location>
        <begin position="119"/>
        <end position="261"/>
    </location>
</feature>
<evidence type="ECO:0000256" key="8">
    <source>
        <dbReference type="ARBA" id="ARBA00023157"/>
    </source>
</evidence>
<evidence type="ECO:0000256" key="9">
    <source>
        <dbReference type="ARBA" id="ARBA00023284"/>
    </source>
</evidence>
<evidence type="ECO:0000256" key="1">
    <source>
        <dbReference type="ARBA" id="ARBA00004141"/>
    </source>
</evidence>
<feature type="transmembrane region" description="Helical" evidence="10">
    <location>
        <begin position="239"/>
        <end position="258"/>
    </location>
</feature>
<dbReference type="GO" id="GO:0016020">
    <property type="term" value="C:membrane"/>
    <property type="evidence" value="ECO:0007669"/>
    <property type="project" value="UniProtKB-SubCell"/>
</dbReference>
<evidence type="ECO:0000259" key="11">
    <source>
        <dbReference type="SMART" id="SM00756"/>
    </source>
</evidence>
<evidence type="ECO:0000256" key="10">
    <source>
        <dbReference type="SAM" id="Phobius"/>
    </source>
</evidence>
<organism evidence="12 13">
    <name type="scientific">Sesamum alatum</name>
    <dbReference type="NCBI Taxonomy" id="300844"/>
    <lineage>
        <taxon>Eukaryota</taxon>
        <taxon>Viridiplantae</taxon>
        <taxon>Streptophyta</taxon>
        <taxon>Embryophyta</taxon>
        <taxon>Tracheophyta</taxon>
        <taxon>Spermatophyta</taxon>
        <taxon>Magnoliopsida</taxon>
        <taxon>eudicotyledons</taxon>
        <taxon>Gunneridae</taxon>
        <taxon>Pentapetalae</taxon>
        <taxon>asterids</taxon>
        <taxon>lamiids</taxon>
        <taxon>Lamiales</taxon>
        <taxon>Pedaliaceae</taxon>
        <taxon>Sesamum</taxon>
    </lineage>
</organism>
<dbReference type="InterPro" id="IPR044698">
    <property type="entry name" value="VKOR/LTO1"/>
</dbReference>
<accession>A0AAE1XSN7</accession>
<gene>
    <name evidence="12" type="ORF">Salat_2513400</name>
</gene>
<evidence type="ECO:0000256" key="3">
    <source>
        <dbReference type="ARBA" id="ARBA00022692"/>
    </source>
</evidence>
<feature type="transmembrane region" description="Helical" evidence="10">
    <location>
        <begin position="170"/>
        <end position="191"/>
    </location>
</feature>
<evidence type="ECO:0000313" key="12">
    <source>
        <dbReference type="EMBL" id="KAK4416879.1"/>
    </source>
</evidence>
<reference evidence="12" key="2">
    <citation type="journal article" date="2024" name="Plant">
        <title>Genomic evolution and insights into agronomic trait innovations of Sesamum species.</title>
        <authorList>
            <person name="Miao H."/>
            <person name="Wang L."/>
            <person name="Qu L."/>
            <person name="Liu H."/>
            <person name="Sun Y."/>
            <person name="Le M."/>
            <person name="Wang Q."/>
            <person name="Wei S."/>
            <person name="Zheng Y."/>
            <person name="Lin W."/>
            <person name="Duan Y."/>
            <person name="Cao H."/>
            <person name="Xiong S."/>
            <person name="Wang X."/>
            <person name="Wei L."/>
            <person name="Li C."/>
            <person name="Ma Q."/>
            <person name="Ju M."/>
            <person name="Zhao R."/>
            <person name="Li G."/>
            <person name="Mu C."/>
            <person name="Tian Q."/>
            <person name="Mei H."/>
            <person name="Zhang T."/>
            <person name="Gao T."/>
            <person name="Zhang H."/>
        </authorList>
    </citation>
    <scope>NUCLEOTIDE SEQUENCE</scope>
    <source>
        <strain evidence="12">3651</strain>
    </source>
</reference>
<comment type="similarity">
    <text evidence="2">Belongs to the VKOR family.</text>
</comment>
<feature type="transmembrane region" description="Helical" evidence="10">
    <location>
        <begin position="212"/>
        <end position="233"/>
    </location>
</feature>
<dbReference type="SUPFAM" id="SSF52833">
    <property type="entry name" value="Thioredoxin-like"/>
    <property type="match status" value="1"/>
</dbReference>
<dbReference type="PANTHER" id="PTHR34573:SF1">
    <property type="entry name" value="VITAMIN K EPOXIDE REDUCTASE DOMAIN-CONTAINING PROTEIN"/>
    <property type="match status" value="1"/>
</dbReference>
<keyword evidence="8" id="KW-1015">Disulfide bond</keyword>
<dbReference type="GO" id="GO:0048038">
    <property type="term" value="F:quinone binding"/>
    <property type="evidence" value="ECO:0007669"/>
    <property type="project" value="UniProtKB-KW"/>
</dbReference>
<keyword evidence="3 10" id="KW-0812">Transmembrane</keyword>
<dbReference type="SMART" id="SM00756">
    <property type="entry name" value="VKc"/>
    <property type="match status" value="1"/>
</dbReference>
<dbReference type="InterPro" id="IPR036249">
    <property type="entry name" value="Thioredoxin-like_sf"/>
</dbReference>
<protein>
    <submittedName>
        <fullName evidence="12">Thiol-disulfide oxidoreductase LTO1</fullName>
    </submittedName>
</protein>
<dbReference type="GO" id="GO:0016491">
    <property type="term" value="F:oxidoreductase activity"/>
    <property type="evidence" value="ECO:0007669"/>
    <property type="project" value="UniProtKB-KW"/>
</dbReference>
<evidence type="ECO:0000256" key="4">
    <source>
        <dbReference type="ARBA" id="ARBA00022719"/>
    </source>
</evidence>
<dbReference type="Gene3D" id="3.40.30.10">
    <property type="entry name" value="Glutaredoxin"/>
    <property type="match status" value="1"/>
</dbReference>
<keyword evidence="5 10" id="KW-1133">Transmembrane helix</keyword>
<dbReference type="Proteomes" id="UP001293254">
    <property type="component" value="Unassembled WGS sequence"/>
</dbReference>
<keyword evidence="4" id="KW-0874">Quinone</keyword>